<protein>
    <recommendedName>
        <fullName evidence="1">RES domain-containing protein</fullName>
    </recommendedName>
</protein>
<dbReference type="InterPro" id="IPR014914">
    <property type="entry name" value="RES_dom"/>
</dbReference>
<dbReference type="Pfam" id="PF08808">
    <property type="entry name" value="RES"/>
    <property type="match status" value="1"/>
</dbReference>
<dbReference type="RefSeq" id="WP_280759329.1">
    <property type="nucleotide sequence ID" value="NZ_JARXVC010000002.1"/>
</dbReference>
<dbReference type="Proteomes" id="UP001160334">
    <property type="component" value="Unassembled WGS sequence"/>
</dbReference>
<gene>
    <name evidence="2" type="ORF">M2280_001190</name>
</gene>
<accession>A0ABT6M8A9</accession>
<evidence type="ECO:0000313" key="2">
    <source>
        <dbReference type="EMBL" id="MDH6279981.1"/>
    </source>
</evidence>
<proteinExistence type="predicted"/>
<reference evidence="2 3" key="1">
    <citation type="submission" date="2023-04" db="EMBL/GenBank/DDBJ databases">
        <title>Forest soil microbial communities from Buena Vista Peninsula, Colon Province, Panama.</title>
        <authorList>
            <person name="Bouskill N."/>
        </authorList>
    </citation>
    <scope>NUCLEOTIDE SEQUENCE [LARGE SCALE GENOMIC DNA]</scope>
    <source>
        <strain evidence="2 3">CFH S0262</strain>
    </source>
</reference>
<organism evidence="2 3">
    <name type="scientific">Prescottella agglutinans</name>
    <dbReference type="NCBI Taxonomy" id="1644129"/>
    <lineage>
        <taxon>Bacteria</taxon>
        <taxon>Bacillati</taxon>
        <taxon>Actinomycetota</taxon>
        <taxon>Actinomycetes</taxon>
        <taxon>Mycobacteriales</taxon>
        <taxon>Nocardiaceae</taxon>
        <taxon>Prescottella</taxon>
    </lineage>
</organism>
<dbReference type="EMBL" id="JARXVC010000002">
    <property type="protein sequence ID" value="MDH6279981.1"/>
    <property type="molecule type" value="Genomic_DNA"/>
</dbReference>
<evidence type="ECO:0000259" key="1">
    <source>
        <dbReference type="Pfam" id="PF08808"/>
    </source>
</evidence>
<comment type="caution">
    <text evidence="2">The sequence shown here is derived from an EMBL/GenBank/DDBJ whole genome shotgun (WGS) entry which is preliminary data.</text>
</comment>
<keyword evidence="3" id="KW-1185">Reference proteome</keyword>
<name>A0ABT6M8A9_9NOCA</name>
<evidence type="ECO:0000313" key="3">
    <source>
        <dbReference type="Proteomes" id="UP001160334"/>
    </source>
</evidence>
<sequence length="214" mass="23383">MTAILPPPPSIQALRAAGIRPDEALVWRPTEITWRVHRTTGLHILPWKGLRSFGPLLRFDHHPVPRNEHPDYGIWYGASSPRGALAEAFQSTRVIDRHRGDPYLTGLCFTRPLRLLDVSGIGGAAWATRVGGNHALDSAPHGLSQHWARTVHRAHHDIDGIAYRGRFAGGPAVAVFERASDAFPARPELSLPLAHPGLADAIDTAAHQLGYTIT</sequence>
<feature type="domain" description="RES" evidence="1">
    <location>
        <begin position="34"/>
        <end position="188"/>
    </location>
</feature>